<sequence length="339" mass="35939">MGAAESRWAAVVYNPVKIDVDALRPIVELAAVAEGWGDTRWVETSIEDPGAGVTAALVADGASMVFAAGGDGTVRSVAEALAGTGVPLAILPSGTGNLLARNLDLALSDVSHSVTHAFTGTTRNIDIGEVRIERKDGSVDTHGFLVMAGVGIDARIMASTNPALKKAVGWLAYVDAGLRAIPTSQPFRVRYRLEGRHEHSAHVSTVIVGNCGLLPGGIELLPDASVDDGLLDIAVLQPKGLWGWVQVWRKVTWQNRALKRSSIGRQIIKARARGVQSKTITYLRSSGVLLSLDEPNEVELDGDDFGMGRSVRFTTRPGALGVRVPAPVTARAPHRIATR</sequence>
<comment type="cofactor">
    <cofactor evidence="1">
        <name>Mg(2+)</name>
        <dbReference type="ChEBI" id="CHEBI:18420"/>
    </cofactor>
</comment>
<evidence type="ECO:0000256" key="2">
    <source>
        <dbReference type="ARBA" id="ARBA00005983"/>
    </source>
</evidence>
<dbReference type="PANTHER" id="PTHR12358">
    <property type="entry name" value="SPHINGOSINE KINASE"/>
    <property type="match status" value="1"/>
</dbReference>
<dbReference type="InterPro" id="IPR001206">
    <property type="entry name" value="Diacylglycerol_kinase_cat_dom"/>
</dbReference>
<dbReference type="PANTHER" id="PTHR12358:SF54">
    <property type="entry name" value="SPHINGOSINE KINASE RELATED PROTEIN"/>
    <property type="match status" value="1"/>
</dbReference>
<evidence type="ECO:0000256" key="3">
    <source>
        <dbReference type="ARBA" id="ARBA00022679"/>
    </source>
</evidence>
<dbReference type="RefSeq" id="WP_106563322.1">
    <property type="nucleotide sequence ID" value="NZ_PYAU01000001.1"/>
</dbReference>
<evidence type="ECO:0000259" key="9">
    <source>
        <dbReference type="PROSITE" id="PS50146"/>
    </source>
</evidence>
<dbReference type="PROSITE" id="PS50146">
    <property type="entry name" value="DAGK"/>
    <property type="match status" value="1"/>
</dbReference>
<evidence type="ECO:0000313" key="10">
    <source>
        <dbReference type="EMBL" id="PSL38284.1"/>
    </source>
</evidence>
<keyword evidence="5 10" id="KW-0418">Kinase</keyword>
<dbReference type="Proteomes" id="UP000241203">
    <property type="component" value="Unassembled WGS sequence"/>
</dbReference>
<keyword evidence="7" id="KW-0444">Lipid biosynthesis</keyword>
<keyword evidence="3" id="KW-0808">Transferase</keyword>
<keyword evidence="13" id="KW-1185">Reference proteome</keyword>
<keyword evidence="7" id="KW-0443">Lipid metabolism</keyword>
<dbReference type="AlphaFoldDB" id="A0A2P8GWF6"/>
<dbReference type="GO" id="GO:0008654">
    <property type="term" value="P:phospholipid biosynthetic process"/>
    <property type="evidence" value="ECO:0007669"/>
    <property type="project" value="UniProtKB-KW"/>
</dbReference>
<keyword evidence="8" id="KW-1208">Phospholipid metabolism</keyword>
<evidence type="ECO:0000313" key="13">
    <source>
        <dbReference type="Proteomes" id="UP000268291"/>
    </source>
</evidence>
<dbReference type="InterPro" id="IPR050187">
    <property type="entry name" value="Lipid_Phosphate_FormReg"/>
</dbReference>
<dbReference type="Gene3D" id="2.60.200.40">
    <property type="match status" value="1"/>
</dbReference>
<comment type="caution">
    <text evidence="10">The sequence shown here is derived from an EMBL/GenBank/DDBJ whole genome shotgun (WGS) entry which is preliminary data.</text>
</comment>
<reference evidence="10 12" key="1">
    <citation type="submission" date="2018-03" db="EMBL/GenBank/DDBJ databases">
        <title>Genomic Encyclopedia of Archaeal and Bacterial Type Strains, Phase II (KMG-II): from individual species to whole genera.</title>
        <authorList>
            <person name="Goeker M."/>
        </authorList>
    </citation>
    <scope>NUCLEOTIDE SEQUENCE [LARGE SCALE GENOMIC DNA]</scope>
    <source>
        <strain evidence="10 12">DSM 21548</strain>
    </source>
</reference>
<dbReference type="EMBL" id="RZGY01000001">
    <property type="protein sequence ID" value="RUQ87178.1"/>
    <property type="molecule type" value="Genomic_DNA"/>
</dbReference>
<evidence type="ECO:0000256" key="4">
    <source>
        <dbReference type="ARBA" id="ARBA00022741"/>
    </source>
</evidence>
<evidence type="ECO:0000256" key="6">
    <source>
        <dbReference type="ARBA" id="ARBA00022840"/>
    </source>
</evidence>
<dbReference type="InterPro" id="IPR017438">
    <property type="entry name" value="ATP-NAD_kinase_N"/>
</dbReference>
<reference evidence="11 13" key="2">
    <citation type="submission" date="2018-12" db="EMBL/GenBank/DDBJ databases">
        <authorList>
            <person name="hu s."/>
            <person name="Xu Y."/>
            <person name="Xu B."/>
            <person name="Li F."/>
        </authorList>
    </citation>
    <scope>NUCLEOTIDE SEQUENCE [LARGE SCALE GENOMIC DNA]</scope>
    <source>
        <strain evidence="11 13">KSW2-17</strain>
    </source>
</reference>
<feature type="domain" description="DAGKc" evidence="9">
    <location>
        <begin position="53"/>
        <end position="134"/>
    </location>
</feature>
<name>A0A2P8GWF6_9MICO</name>
<evidence type="ECO:0000313" key="12">
    <source>
        <dbReference type="Proteomes" id="UP000241203"/>
    </source>
</evidence>
<evidence type="ECO:0000256" key="8">
    <source>
        <dbReference type="ARBA" id="ARBA00023264"/>
    </source>
</evidence>
<gene>
    <name evidence="10" type="ORF">CLV49_1901</name>
    <name evidence="11" type="ORF">ELQ93_09715</name>
</gene>
<dbReference type="Proteomes" id="UP000268291">
    <property type="component" value="Unassembled WGS sequence"/>
</dbReference>
<keyword evidence="7" id="KW-0594">Phospholipid biosynthesis</keyword>
<evidence type="ECO:0000313" key="11">
    <source>
        <dbReference type="EMBL" id="RUQ87178.1"/>
    </source>
</evidence>
<dbReference type="InterPro" id="IPR045540">
    <property type="entry name" value="YegS/DAGK_C"/>
</dbReference>
<evidence type="ECO:0000256" key="7">
    <source>
        <dbReference type="ARBA" id="ARBA00023209"/>
    </source>
</evidence>
<dbReference type="GO" id="GO:0005524">
    <property type="term" value="F:ATP binding"/>
    <property type="evidence" value="ECO:0007669"/>
    <property type="project" value="UniProtKB-KW"/>
</dbReference>
<dbReference type="Pfam" id="PF19279">
    <property type="entry name" value="YegS_C"/>
    <property type="match status" value="1"/>
</dbReference>
<evidence type="ECO:0000256" key="5">
    <source>
        <dbReference type="ARBA" id="ARBA00022777"/>
    </source>
</evidence>
<organism evidence="10 12">
    <name type="scientific">Labedella gwakjiensis</name>
    <dbReference type="NCBI Taxonomy" id="390269"/>
    <lineage>
        <taxon>Bacteria</taxon>
        <taxon>Bacillati</taxon>
        <taxon>Actinomycetota</taxon>
        <taxon>Actinomycetes</taxon>
        <taxon>Micrococcales</taxon>
        <taxon>Microbacteriaceae</taxon>
        <taxon>Labedella</taxon>
    </lineage>
</organism>
<proteinExistence type="inferred from homology"/>
<dbReference type="Pfam" id="PF00781">
    <property type="entry name" value="DAGK_cat"/>
    <property type="match status" value="1"/>
</dbReference>
<protein>
    <submittedName>
        <fullName evidence="10">YegS/Rv2252/BmrU family lipid kinase</fullName>
    </submittedName>
</protein>
<evidence type="ECO:0000256" key="1">
    <source>
        <dbReference type="ARBA" id="ARBA00001946"/>
    </source>
</evidence>
<keyword evidence="6" id="KW-0067">ATP-binding</keyword>
<dbReference type="EMBL" id="PYAU01000001">
    <property type="protein sequence ID" value="PSL38284.1"/>
    <property type="molecule type" value="Genomic_DNA"/>
</dbReference>
<keyword evidence="4" id="KW-0547">Nucleotide-binding</keyword>
<dbReference type="InterPro" id="IPR016064">
    <property type="entry name" value="NAD/diacylglycerol_kinase_sf"/>
</dbReference>
<comment type="similarity">
    <text evidence="2">Belongs to the diacylglycerol/lipid kinase family.</text>
</comment>
<dbReference type="Gene3D" id="3.40.50.10330">
    <property type="entry name" value="Probable inorganic polyphosphate/atp-NAD kinase, domain 1"/>
    <property type="match status" value="1"/>
</dbReference>
<dbReference type="SUPFAM" id="SSF111331">
    <property type="entry name" value="NAD kinase/diacylglycerol kinase-like"/>
    <property type="match status" value="1"/>
</dbReference>
<accession>A0A2P8GWF6</accession>
<dbReference type="OrthoDB" id="3171056at2"/>
<dbReference type="GO" id="GO:0016301">
    <property type="term" value="F:kinase activity"/>
    <property type="evidence" value="ECO:0007669"/>
    <property type="project" value="UniProtKB-KW"/>
</dbReference>